<evidence type="ECO:0000313" key="1">
    <source>
        <dbReference type="EMBL" id="SAL28099.1"/>
    </source>
</evidence>
<organism evidence="1 2">
    <name type="scientific">Caballeronia humi</name>
    <dbReference type="NCBI Taxonomy" id="326474"/>
    <lineage>
        <taxon>Bacteria</taxon>
        <taxon>Pseudomonadati</taxon>
        <taxon>Pseudomonadota</taxon>
        <taxon>Betaproteobacteria</taxon>
        <taxon>Burkholderiales</taxon>
        <taxon>Burkholderiaceae</taxon>
        <taxon>Caballeronia</taxon>
    </lineage>
</organism>
<comment type="caution">
    <text evidence="1">The sequence shown here is derived from an EMBL/GenBank/DDBJ whole genome shotgun (WGS) entry which is preliminary data.</text>
</comment>
<reference evidence="1" key="1">
    <citation type="submission" date="2016-01" db="EMBL/GenBank/DDBJ databases">
        <authorList>
            <person name="Peeters C."/>
        </authorList>
    </citation>
    <scope>NUCLEOTIDE SEQUENCE [LARGE SCALE GENOMIC DNA]</scope>
    <source>
        <strain evidence="1">LMG 22934</strain>
    </source>
</reference>
<sequence>MMTQAPHLDDRDFDDLVREGLALLPVYAPEWTDHNPSDPGVTLIELLAYFADILLYRIGRITPAAKLQFLRLLKGSPDYDFSQRFADAAGQPARVVDPMDELAREIREAVSELAHLQCAVTPGDFERHALAVIERELPGRRAHAHCIANADLSGGNHSRESLSAARGHVSLLIALPDDLPPHEAARVRDAVRADLLPRRLLTTRLAVLAPPVLRAGIGFSLALLPGASLQRVLDDIRAVLGRRYALFGADAEADADLDAGAEERIFGRPLNLSEVAALIDDVDGVDYVEDLTVRTLGSETEGADAELGVQIGASSTVGIDARLGGMHGTGAERLERDSAGALSSVLLRPWEVLRLELVPDAVRLIDRPAALVLRGGAVENIDGAPNGDVDHE</sequence>
<dbReference type="AlphaFoldDB" id="A0A158G8Y6"/>
<protein>
    <recommendedName>
        <fullName evidence="3">Baseplate J-like protein</fullName>
    </recommendedName>
</protein>
<accession>A0A158G8Y6</accession>
<evidence type="ECO:0000313" key="2">
    <source>
        <dbReference type="Proteomes" id="UP000054977"/>
    </source>
</evidence>
<evidence type="ECO:0008006" key="3">
    <source>
        <dbReference type="Google" id="ProtNLM"/>
    </source>
</evidence>
<gene>
    <name evidence="1" type="ORF">AWB65_01657</name>
</gene>
<dbReference type="EMBL" id="FCNW02000005">
    <property type="protein sequence ID" value="SAL28099.1"/>
    <property type="molecule type" value="Genomic_DNA"/>
</dbReference>
<keyword evidence="2" id="KW-1185">Reference proteome</keyword>
<proteinExistence type="predicted"/>
<name>A0A158G8Y6_9BURK</name>
<dbReference type="STRING" id="326474.AWB65_01657"/>
<dbReference type="Proteomes" id="UP000054977">
    <property type="component" value="Unassembled WGS sequence"/>
</dbReference>